<keyword evidence="4" id="KW-1185">Reference proteome</keyword>
<reference evidence="3" key="2">
    <citation type="submission" date="2021-01" db="UniProtKB">
        <authorList>
            <consortium name="EnsemblPlants"/>
        </authorList>
    </citation>
    <scope>IDENTIFICATION</scope>
</reference>
<dbReference type="Gramene" id="QL02p103477:mrna">
    <property type="protein sequence ID" value="QL02p103477:mrna"/>
    <property type="gene ID" value="QL02p103477"/>
</dbReference>
<evidence type="ECO:0000259" key="2">
    <source>
        <dbReference type="Pfam" id="PF00013"/>
    </source>
</evidence>
<dbReference type="GO" id="GO:0003723">
    <property type="term" value="F:RNA binding"/>
    <property type="evidence" value="ECO:0007669"/>
    <property type="project" value="UniProtKB-UniRule"/>
</dbReference>
<feature type="domain" description="K Homology" evidence="2">
    <location>
        <begin position="2"/>
        <end position="44"/>
    </location>
</feature>
<sequence>MKAGEVIGKFGSIIKLIRQHIGAWINVHKLIPKDEEQITEISNTRRRMDYCEKGFGVEWGEECREFLMGGRFWPQPRLDPLRLGGRRKDLQPTADHHGSSRIGLRKAIGWVAQVFQDETRHSIPPESVFEGSDLSPTGGGFRFGRDGSILVGLVGFVRAFNVEGEDIPFQEASSHRFDPFPRFYPFQSGSYKTLPHLSIPSRVDEVLESDTLLRVGIISQSGLNNLH</sequence>
<accession>A0A7N2L3B0</accession>
<dbReference type="InParanoid" id="A0A7N2L3B0"/>
<dbReference type="Pfam" id="PF00013">
    <property type="entry name" value="KH_1"/>
    <property type="match status" value="1"/>
</dbReference>
<dbReference type="AlphaFoldDB" id="A0A7N2L3B0"/>
<evidence type="ECO:0000313" key="3">
    <source>
        <dbReference type="EnsemblPlants" id="QL02p103477:mrna"/>
    </source>
</evidence>
<dbReference type="SUPFAM" id="SSF54791">
    <property type="entry name" value="Eukaryotic type KH-domain (KH-domain type I)"/>
    <property type="match status" value="1"/>
</dbReference>
<protein>
    <recommendedName>
        <fullName evidence="2">K Homology domain-containing protein</fullName>
    </recommendedName>
</protein>
<dbReference type="Gene3D" id="3.30.1370.10">
    <property type="entry name" value="K Homology domain, type 1"/>
    <property type="match status" value="1"/>
</dbReference>
<keyword evidence="1" id="KW-0694">RNA-binding</keyword>
<dbReference type="InterPro" id="IPR036612">
    <property type="entry name" value="KH_dom_type_1_sf"/>
</dbReference>
<dbReference type="EnsemblPlants" id="QL02p103477:mrna">
    <property type="protein sequence ID" value="QL02p103477:mrna"/>
    <property type="gene ID" value="QL02p103477"/>
</dbReference>
<evidence type="ECO:0000313" key="4">
    <source>
        <dbReference type="Proteomes" id="UP000594261"/>
    </source>
</evidence>
<dbReference type="Proteomes" id="UP000594261">
    <property type="component" value="Chromosome 2"/>
</dbReference>
<proteinExistence type="predicted"/>
<dbReference type="PROSITE" id="PS50084">
    <property type="entry name" value="KH_TYPE_1"/>
    <property type="match status" value="1"/>
</dbReference>
<dbReference type="InterPro" id="IPR004088">
    <property type="entry name" value="KH_dom_type_1"/>
</dbReference>
<organism evidence="3 4">
    <name type="scientific">Quercus lobata</name>
    <name type="common">Valley oak</name>
    <dbReference type="NCBI Taxonomy" id="97700"/>
    <lineage>
        <taxon>Eukaryota</taxon>
        <taxon>Viridiplantae</taxon>
        <taxon>Streptophyta</taxon>
        <taxon>Embryophyta</taxon>
        <taxon>Tracheophyta</taxon>
        <taxon>Spermatophyta</taxon>
        <taxon>Magnoliopsida</taxon>
        <taxon>eudicotyledons</taxon>
        <taxon>Gunneridae</taxon>
        <taxon>Pentapetalae</taxon>
        <taxon>rosids</taxon>
        <taxon>fabids</taxon>
        <taxon>Fagales</taxon>
        <taxon>Fagaceae</taxon>
        <taxon>Quercus</taxon>
    </lineage>
</organism>
<name>A0A7N2L3B0_QUELO</name>
<evidence type="ECO:0000256" key="1">
    <source>
        <dbReference type="PROSITE-ProRule" id="PRU00117"/>
    </source>
</evidence>
<reference evidence="4" key="1">
    <citation type="journal article" date="2016" name="G3 (Bethesda)">
        <title>First Draft Assembly and Annotation of the Genome of a California Endemic Oak Quercus lobata Nee (Fagaceae).</title>
        <authorList>
            <person name="Sork V.L."/>
            <person name="Fitz-Gibbon S.T."/>
            <person name="Puiu D."/>
            <person name="Crepeau M."/>
            <person name="Gugger P.F."/>
            <person name="Sherman R."/>
            <person name="Stevens K."/>
            <person name="Langley C.H."/>
            <person name="Pellegrini M."/>
            <person name="Salzberg S.L."/>
        </authorList>
    </citation>
    <scope>NUCLEOTIDE SEQUENCE [LARGE SCALE GENOMIC DNA]</scope>
    <source>
        <strain evidence="4">cv. SW786</strain>
    </source>
</reference>